<protein>
    <submittedName>
        <fullName evidence="1">SIR2 family protein</fullName>
    </submittedName>
</protein>
<dbReference type="EMBL" id="VTZD01000012">
    <property type="protein sequence ID" value="KAA1144064.1"/>
    <property type="molecule type" value="Genomic_DNA"/>
</dbReference>
<dbReference type="AlphaFoldDB" id="A0A5B0T4T4"/>
<reference evidence="1 2" key="1">
    <citation type="submission" date="2019-08" db="EMBL/GenBank/DDBJ databases">
        <title>Draft genome sequence of Citrobacter portucalensis strain isolated from green turtle.</title>
        <authorList>
            <person name="Fernandes M.R."/>
            <person name="Sellera F.P."/>
            <person name="Goldeberg D.W."/>
            <person name="Costa D.C."/>
            <person name="Lincopan N."/>
        </authorList>
    </citation>
    <scope>NUCLEOTIDE SEQUENCE [LARGE SCALE GENOMIC DNA]</scope>
    <source>
        <strain evidence="1 2">TV06</strain>
    </source>
</reference>
<organism evidence="1 2">
    <name type="scientific">Citrobacter portucalensis</name>
    <dbReference type="NCBI Taxonomy" id="1639133"/>
    <lineage>
        <taxon>Bacteria</taxon>
        <taxon>Pseudomonadati</taxon>
        <taxon>Pseudomonadota</taxon>
        <taxon>Gammaproteobacteria</taxon>
        <taxon>Enterobacterales</taxon>
        <taxon>Enterobacteriaceae</taxon>
        <taxon>Citrobacter</taxon>
        <taxon>Citrobacter freundii complex</taxon>
    </lineage>
</organism>
<evidence type="ECO:0000313" key="1">
    <source>
        <dbReference type="EMBL" id="KAA1144064.1"/>
    </source>
</evidence>
<sequence length="1184" mass="136376">MNTKFSSLPDYPALKKLASALWQQDNAYHGAAIIVGAGFSRSCASTGDNSRKLPLWNDFAKILSKELASGSNDPLRLAEEYNAYFGKRALHDLIKKEVNDSAWTPGELHYSLMELPWSEILTTNWDSLLERTSAEVHSPVYSIVSKPEDLSNAKTPRIVKLHGTIDITKELIFTQEDYRKYPQSYAAYVNFARQVFIENELCLLGFSGDDPNFLQWAGWVRDNLATHSRRIYLVGALKLNAAKRKYLESINVAPIDLDDLVADYDDIDLKHKQATRLFLEFLHDMKPNQVWEWEPSRSQRVGFNEDERNKIYNDSSYAAKLLEGQLPVLRSDRDSYPGWLICPDPIRWELQNQFNIPSPKKEHLQHMTAESRACLLYEISWRYEKTYDLPPSWLIHELLTVCDLNTPCGLSKKQQLEIALLLLKNTRWLNPTDSKPIIEETTKILEKGIKYWPELANELAYHQAIVSRDNFDFHIIEENIKKITECNPDWKIKKASLLAELGEFEGGERLITEAYKELLIQYRNDRNSIYILSRLAWGQWLMEGVKYWSSEKEFKIISINTQIQKCNPWDHLEYIRKRITDELTTQQNKMAIKPSFEPGYYKDNSNTITFGNILHPLFILEGISRDAGIPVCWDFRGFLVQHAAMLSEIETDNNIHRFSLAIRSANSDTSDSLINNFSRIKIACLPQSDVEHLLNQCSQAVEYWIEKCKAGKNKGNHHVITKLRVFIEVLARVSVRATPEQAKKIFRLALSLGRINELHHFWLFDALKHLIEFSLESIPKSEHSEILLEALMFPLASEIETVGPKEWINPIIENPGNREQNSAIDRRIDEIIERISPCSSQSAPSLLRLLPLIENNFLTESEKNKIADQIWGANPDYQKLPNTGLYFYSLLKIPSRDVLSSNNLVRETLFNANDKQLLDQSHLANIINAARARDVNELPSPEQAIRYFNILISWEAKKHDNDMLGLKENEEIRRIELIGHALAYSVLPSLPLSELTEDNFKRLISFYNDNGDATEVLVALAYFSAANDAFTERLENIYKKTLQSKDIDEVVCTSYAIYTWMKLNKSSAVERLTVRLIYLIEPNRMAYLHGLLWTVNEMYCSEYLSNRDIEFLVDILPVIFDSATYTDINPASKESISISLVRAACVRLAKDILTISHRENKELYRIINEAKLDPLPEVRFANID</sequence>
<dbReference type="SUPFAM" id="SSF52467">
    <property type="entry name" value="DHS-like NAD/FAD-binding domain"/>
    <property type="match status" value="1"/>
</dbReference>
<name>A0A5B0T4T4_9ENTR</name>
<dbReference type="Proteomes" id="UP000323297">
    <property type="component" value="Unassembled WGS sequence"/>
</dbReference>
<dbReference type="Pfam" id="PF13289">
    <property type="entry name" value="SIR2_2"/>
    <property type="match status" value="1"/>
</dbReference>
<gene>
    <name evidence="1" type="ORF">D3H66_10750</name>
</gene>
<evidence type="ECO:0000313" key="2">
    <source>
        <dbReference type="Proteomes" id="UP000323297"/>
    </source>
</evidence>
<dbReference type="RefSeq" id="WP_149607655.1">
    <property type="nucleotide sequence ID" value="NZ_VTZD01000012.1"/>
</dbReference>
<accession>A0A5B0T4T4</accession>
<proteinExistence type="predicted"/>
<dbReference type="InterPro" id="IPR029035">
    <property type="entry name" value="DHS-like_NAD/FAD-binding_dom"/>
</dbReference>
<comment type="caution">
    <text evidence="1">The sequence shown here is derived from an EMBL/GenBank/DDBJ whole genome shotgun (WGS) entry which is preliminary data.</text>
</comment>